<dbReference type="InterPro" id="IPR011008">
    <property type="entry name" value="Dimeric_a/b-barrel"/>
</dbReference>
<organism evidence="2 3">
    <name type="scientific">Albimonas donghaensis</name>
    <dbReference type="NCBI Taxonomy" id="356660"/>
    <lineage>
        <taxon>Bacteria</taxon>
        <taxon>Pseudomonadati</taxon>
        <taxon>Pseudomonadota</taxon>
        <taxon>Alphaproteobacteria</taxon>
        <taxon>Rhodobacterales</taxon>
        <taxon>Paracoccaceae</taxon>
        <taxon>Albimonas</taxon>
    </lineage>
</organism>
<sequence>MIVVAGYIDIDPAGMDRAAPLVARVLEATRAEAGCVLYVISRSIDVPGRLHIHEEWESLEALAAHGEAPHLAAFRAELGEIGVKGRKVWRREAGEATTL</sequence>
<feature type="domain" description="ABM" evidence="1">
    <location>
        <begin position="2"/>
        <end position="99"/>
    </location>
</feature>
<protein>
    <submittedName>
        <fullName evidence="2">Quinol monooxygenase YgiN</fullName>
    </submittedName>
</protein>
<name>A0A1H2WQ25_9RHOB</name>
<dbReference type="InterPro" id="IPR007138">
    <property type="entry name" value="ABM_dom"/>
</dbReference>
<keyword evidence="2" id="KW-0560">Oxidoreductase</keyword>
<dbReference type="Gene3D" id="3.30.70.100">
    <property type="match status" value="1"/>
</dbReference>
<dbReference type="Pfam" id="PF03992">
    <property type="entry name" value="ABM"/>
    <property type="match status" value="1"/>
</dbReference>
<dbReference type="SUPFAM" id="SSF54909">
    <property type="entry name" value="Dimeric alpha+beta barrel"/>
    <property type="match status" value="1"/>
</dbReference>
<dbReference type="InterPro" id="IPR050744">
    <property type="entry name" value="AI-2_Isomerase_LsrG"/>
</dbReference>
<dbReference type="EMBL" id="FNMZ01000002">
    <property type="protein sequence ID" value="SDW82732.1"/>
    <property type="molecule type" value="Genomic_DNA"/>
</dbReference>
<dbReference type="RefSeq" id="WP_092680698.1">
    <property type="nucleotide sequence ID" value="NZ_FNMZ01000002.1"/>
</dbReference>
<proteinExistence type="predicted"/>
<dbReference type="OrthoDB" id="287932at2"/>
<evidence type="ECO:0000259" key="1">
    <source>
        <dbReference type="PROSITE" id="PS51725"/>
    </source>
</evidence>
<gene>
    <name evidence="2" type="ORF">SAMN05444336_102457</name>
</gene>
<reference evidence="2 3" key="1">
    <citation type="submission" date="2016-10" db="EMBL/GenBank/DDBJ databases">
        <authorList>
            <person name="de Groot N.N."/>
        </authorList>
    </citation>
    <scope>NUCLEOTIDE SEQUENCE [LARGE SCALE GENOMIC DNA]</scope>
    <source>
        <strain evidence="2 3">DSM 17890</strain>
    </source>
</reference>
<dbReference type="STRING" id="356660.SAMN05444336_102457"/>
<keyword evidence="3" id="KW-1185">Reference proteome</keyword>
<dbReference type="PANTHER" id="PTHR33336">
    <property type="entry name" value="QUINOL MONOOXYGENASE YGIN-RELATED"/>
    <property type="match status" value="1"/>
</dbReference>
<dbReference type="Proteomes" id="UP000199118">
    <property type="component" value="Unassembled WGS sequence"/>
</dbReference>
<dbReference type="GO" id="GO:0004497">
    <property type="term" value="F:monooxygenase activity"/>
    <property type="evidence" value="ECO:0007669"/>
    <property type="project" value="UniProtKB-KW"/>
</dbReference>
<keyword evidence="2" id="KW-0503">Monooxygenase</keyword>
<evidence type="ECO:0000313" key="3">
    <source>
        <dbReference type="Proteomes" id="UP000199118"/>
    </source>
</evidence>
<evidence type="ECO:0000313" key="2">
    <source>
        <dbReference type="EMBL" id="SDW82732.1"/>
    </source>
</evidence>
<dbReference type="PROSITE" id="PS51725">
    <property type="entry name" value="ABM"/>
    <property type="match status" value="1"/>
</dbReference>
<accession>A0A1H2WQ25</accession>
<dbReference type="AlphaFoldDB" id="A0A1H2WQ25"/>
<dbReference type="PANTHER" id="PTHR33336:SF3">
    <property type="entry name" value="ABM DOMAIN-CONTAINING PROTEIN"/>
    <property type="match status" value="1"/>
</dbReference>